<accession>A0A0C3NCX5</accession>
<dbReference type="STRING" id="745531.A0A0C3NCX5"/>
<gene>
    <name evidence="1" type="ORF">PHLGIDRAFT_298614</name>
</gene>
<proteinExistence type="predicted"/>
<dbReference type="AlphaFoldDB" id="A0A0C3NCX5"/>
<name>A0A0C3NCX5_PHLG1</name>
<dbReference type="HOGENOM" id="CLU_858345_0_0_1"/>
<sequence>MPVYNLTIDDASPIILYKGDWVDSLQSDPFLSSYANGTFHSTNTSGNASFLFNGTAIYLFGAFRVNHGTYSVSLDNVTTSRKGFGDPFKFQQNMFEQTGLGSGREHSVTLKGPPGGAAPYVDLDYIVVTQGDGNATTISNSKILGDTNDAIQYHPQASWSAMASEQDGSTSHQTNIFNASVTISFHGNAVTLYGSTAPNHGLYEVSLDDAPAQTFNGSASVTRSGEILYLASGLTDGLHRVKMTNVDPAGQWLDFEGVAIFDWSGCCNIQTPIPLSTSTINQDSMTLGQTLFPSPASTPEATLKYVDNFCTIFLEI</sequence>
<protein>
    <submittedName>
        <fullName evidence="1">Uncharacterized protein</fullName>
    </submittedName>
</protein>
<dbReference type="OrthoDB" id="2563669at2759"/>
<evidence type="ECO:0000313" key="1">
    <source>
        <dbReference type="EMBL" id="KIP02359.1"/>
    </source>
</evidence>
<dbReference type="Proteomes" id="UP000053257">
    <property type="component" value="Unassembled WGS sequence"/>
</dbReference>
<dbReference type="Gene3D" id="2.60.120.260">
    <property type="entry name" value="Galactose-binding domain-like"/>
    <property type="match status" value="2"/>
</dbReference>
<keyword evidence="2" id="KW-1185">Reference proteome</keyword>
<evidence type="ECO:0000313" key="2">
    <source>
        <dbReference type="Proteomes" id="UP000053257"/>
    </source>
</evidence>
<dbReference type="EMBL" id="KN840681">
    <property type="protein sequence ID" value="KIP02359.1"/>
    <property type="molecule type" value="Genomic_DNA"/>
</dbReference>
<reference evidence="1 2" key="1">
    <citation type="journal article" date="2014" name="PLoS Genet.">
        <title>Analysis of the Phlebiopsis gigantea genome, transcriptome and secretome provides insight into its pioneer colonization strategies of wood.</title>
        <authorList>
            <person name="Hori C."/>
            <person name="Ishida T."/>
            <person name="Igarashi K."/>
            <person name="Samejima M."/>
            <person name="Suzuki H."/>
            <person name="Master E."/>
            <person name="Ferreira P."/>
            <person name="Ruiz-Duenas F.J."/>
            <person name="Held B."/>
            <person name="Canessa P."/>
            <person name="Larrondo L.F."/>
            <person name="Schmoll M."/>
            <person name="Druzhinina I.S."/>
            <person name="Kubicek C.P."/>
            <person name="Gaskell J.A."/>
            <person name="Kersten P."/>
            <person name="St John F."/>
            <person name="Glasner J."/>
            <person name="Sabat G."/>
            <person name="Splinter BonDurant S."/>
            <person name="Syed K."/>
            <person name="Yadav J."/>
            <person name="Mgbeahuruike A.C."/>
            <person name="Kovalchuk A."/>
            <person name="Asiegbu F.O."/>
            <person name="Lackner G."/>
            <person name="Hoffmeister D."/>
            <person name="Rencoret J."/>
            <person name="Gutierrez A."/>
            <person name="Sun H."/>
            <person name="Lindquist E."/>
            <person name="Barry K."/>
            <person name="Riley R."/>
            <person name="Grigoriev I.V."/>
            <person name="Henrissat B."/>
            <person name="Kues U."/>
            <person name="Berka R.M."/>
            <person name="Martinez A.T."/>
            <person name="Covert S.F."/>
            <person name="Blanchette R.A."/>
            <person name="Cullen D."/>
        </authorList>
    </citation>
    <scope>NUCLEOTIDE SEQUENCE [LARGE SCALE GENOMIC DNA]</scope>
    <source>
        <strain evidence="1 2">11061_1 CR5-6</strain>
    </source>
</reference>
<organism evidence="1 2">
    <name type="scientific">Phlebiopsis gigantea (strain 11061_1 CR5-6)</name>
    <name type="common">White-rot fungus</name>
    <name type="synonym">Peniophora gigantea</name>
    <dbReference type="NCBI Taxonomy" id="745531"/>
    <lineage>
        <taxon>Eukaryota</taxon>
        <taxon>Fungi</taxon>
        <taxon>Dikarya</taxon>
        <taxon>Basidiomycota</taxon>
        <taxon>Agaricomycotina</taxon>
        <taxon>Agaricomycetes</taxon>
        <taxon>Polyporales</taxon>
        <taxon>Phanerochaetaceae</taxon>
        <taxon>Phlebiopsis</taxon>
    </lineage>
</organism>